<dbReference type="InterPro" id="IPR020846">
    <property type="entry name" value="MFS_dom"/>
</dbReference>
<dbReference type="PANTHER" id="PTHR23517">
    <property type="entry name" value="RESISTANCE PROTEIN MDTM, PUTATIVE-RELATED-RELATED"/>
    <property type="match status" value="1"/>
</dbReference>
<feature type="transmembrane region" description="Helical" evidence="7">
    <location>
        <begin position="180"/>
        <end position="199"/>
    </location>
</feature>
<keyword evidence="3" id="KW-1003">Cell membrane</keyword>
<feature type="transmembrane region" description="Helical" evidence="7">
    <location>
        <begin position="75"/>
        <end position="96"/>
    </location>
</feature>
<proteinExistence type="predicted"/>
<evidence type="ECO:0000256" key="1">
    <source>
        <dbReference type="ARBA" id="ARBA00004651"/>
    </source>
</evidence>
<feature type="transmembrane region" description="Helical" evidence="7">
    <location>
        <begin position="220"/>
        <end position="243"/>
    </location>
</feature>
<keyword evidence="5 7" id="KW-1133">Transmembrane helix</keyword>
<dbReference type="InterPro" id="IPR011701">
    <property type="entry name" value="MFS"/>
</dbReference>
<evidence type="ECO:0000313" key="10">
    <source>
        <dbReference type="Proteomes" id="UP001250662"/>
    </source>
</evidence>
<comment type="caution">
    <text evidence="9">The sequence shown here is derived from an EMBL/GenBank/DDBJ whole genome shotgun (WGS) entry which is preliminary data.</text>
</comment>
<dbReference type="CDD" id="cd06174">
    <property type="entry name" value="MFS"/>
    <property type="match status" value="1"/>
</dbReference>
<dbReference type="InterPro" id="IPR050171">
    <property type="entry name" value="MFS_Transporters"/>
</dbReference>
<dbReference type="InterPro" id="IPR036259">
    <property type="entry name" value="MFS_trans_sf"/>
</dbReference>
<dbReference type="Gene3D" id="1.20.1250.20">
    <property type="entry name" value="MFS general substrate transporter like domains"/>
    <property type="match status" value="2"/>
</dbReference>
<feature type="transmembrane region" description="Helical" evidence="7">
    <location>
        <begin position="42"/>
        <end position="63"/>
    </location>
</feature>
<reference evidence="9 10" key="1">
    <citation type="submission" date="2023-09" db="EMBL/GenBank/DDBJ databases">
        <authorList>
            <person name="Rey-Velasco X."/>
        </authorList>
    </citation>
    <scope>NUCLEOTIDE SEQUENCE [LARGE SCALE GENOMIC DNA]</scope>
    <source>
        <strain evidence="9 10">P007</strain>
    </source>
</reference>
<evidence type="ECO:0000259" key="8">
    <source>
        <dbReference type="PROSITE" id="PS50850"/>
    </source>
</evidence>
<sequence>MKQPPWYYLLLLILSGEAVFILPFVLPRIFRPTVLEVFELSNVEIGLCFSIYGLVAVPSYLLGGPLADRFPPRKLIAIALWMTALGGLLFASYPSLLSLQMLYGYWGFTTIFLFWAPMIKATRLWGGNTSQGRAFGFLDGGRGLTGFLFGLLGVFIFSLIMGEQVAEASLQESQEAFSFVIYAAIVIIMLVGVLVWFFMKSGINEKEILVDQITVSQIKSVLKLPSVWLLMVIILCAYVGYKITDIVSQFANEVMLYNQVESAQLGAFLQFLRPATGILVGLIVDRFKITFWLFLSLVLCILAGALFASGYIIPTTFYLFFIAVSLIGMGVYAARALYFGVMKKGKIPLVLTGTAVGLISLIGYTPDIFAGPAYGYFLDKYPGQQGYQYVFWMLTAFSAVGAIAAFIYYRLFENNN</sequence>
<keyword evidence="10" id="KW-1185">Reference proteome</keyword>
<comment type="subcellular location">
    <subcellularLocation>
        <location evidence="1">Cell membrane</location>
        <topology evidence="1">Multi-pass membrane protein</topology>
    </subcellularLocation>
</comment>
<keyword evidence="2" id="KW-0813">Transport</keyword>
<organism evidence="9 10">
    <name type="scientific">Croceitalea vernalis</name>
    <dbReference type="NCBI Taxonomy" id="3075599"/>
    <lineage>
        <taxon>Bacteria</taxon>
        <taxon>Pseudomonadati</taxon>
        <taxon>Bacteroidota</taxon>
        <taxon>Flavobacteriia</taxon>
        <taxon>Flavobacteriales</taxon>
        <taxon>Flavobacteriaceae</taxon>
        <taxon>Croceitalea</taxon>
    </lineage>
</organism>
<name>A0ABU3BIF1_9FLAO</name>
<keyword evidence="6 7" id="KW-0472">Membrane</keyword>
<evidence type="ECO:0000256" key="7">
    <source>
        <dbReference type="SAM" id="Phobius"/>
    </source>
</evidence>
<feature type="transmembrane region" description="Helical" evidence="7">
    <location>
        <begin position="102"/>
        <end position="119"/>
    </location>
</feature>
<dbReference type="Pfam" id="PF07690">
    <property type="entry name" value="MFS_1"/>
    <property type="match status" value="1"/>
</dbReference>
<dbReference type="SUPFAM" id="SSF103473">
    <property type="entry name" value="MFS general substrate transporter"/>
    <property type="match status" value="1"/>
</dbReference>
<dbReference type="PANTHER" id="PTHR23517:SF3">
    <property type="entry name" value="INTEGRAL MEMBRANE TRANSPORT PROTEIN"/>
    <property type="match status" value="1"/>
</dbReference>
<feature type="transmembrane region" description="Helical" evidence="7">
    <location>
        <begin position="263"/>
        <end position="284"/>
    </location>
</feature>
<dbReference type="Proteomes" id="UP001250662">
    <property type="component" value="Unassembled WGS sequence"/>
</dbReference>
<dbReference type="PROSITE" id="PS50850">
    <property type="entry name" value="MFS"/>
    <property type="match status" value="1"/>
</dbReference>
<dbReference type="RefSeq" id="WP_311387906.1">
    <property type="nucleotide sequence ID" value="NZ_JAVRHU010000002.1"/>
</dbReference>
<feature type="transmembrane region" description="Helical" evidence="7">
    <location>
        <begin position="389"/>
        <end position="409"/>
    </location>
</feature>
<evidence type="ECO:0000256" key="4">
    <source>
        <dbReference type="ARBA" id="ARBA00022692"/>
    </source>
</evidence>
<evidence type="ECO:0000256" key="3">
    <source>
        <dbReference type="ARBA" id="ARBA00022475"/>
    </source>
</evidence>
<feature type="transmembrane region" description="Helical" evidence="7">
    <location>
        <begin position="318"/>
        <end position="337"/>
    </location>
</feature>
<evidence type="ECO:0000256" key="5">
    <source>
        <dbReference type="ARBA" id="ARBA00022989"/>
    </source>
</evidence>
<feature type="transmembrane region" description="Helical" evidence="7">
    <location>
        <begin position="291"/>
        <end position="312"/>
    </location>
</feature>
<feature type="transmembrane region" description="Helical" evidence="7">
    <location>
        <begin position="140"/>
        <end position="160"/>
    </location>
</feature>
<protein>
    <submittedName>
        <fullName evidence="9">MFS transporter</fullName>
    </submittedName>
</protein>
<keyword evidence="4 7" id="KW-0812">Transmembrane</keyword>
<evidence type="ECO:0000256" key="6">
    <source>
        <dbReference type="ARBA" id="ARBA00023136"/>
    </source>
</evidence>
<feature type="domain" description="Major facilitator superfamily (MFS) profile" evidence="8">
    <location>
        <begin position="9"/>
        <end position="413"/>
    </location>
</feature>
<feature type="transmembrane region" description="Helical" evidence="7">
    <location>
        <begin position="349"/>
        <end position="369"/>
    </location>
</feature>
<gene>
    <name evidence="9" type="ORF">RM520_09860</name>
</gene>
<evidence type="ECO:0000256" key="2">
    <source>
        <dbReference type="ARBA" id="ARBA00022448"/>
    </source>
</evidence>
<dbReference type="EMBL" id="JAVRHU010000002">
    <property type="protein sequence ID" value="MDT0621934.1"/>
    <property type="molecule type" value="Genomic_DNA"/>
</dbReference>
<feature type="transmembrane region" description="Helical" evidence="7">
    <location>
        <begin position="7"/>
        <end position="30"/>
    </location>
</feature>
<evidence type="ECO:0000313" key="9">
    <source>
        <dbReference type="EMBL" id="MDT0621934.1"/>
    </source>
</evidence>
<accession>A0ABU3BIF1</accession>